<keyword evidence="1" id="KW-0812">Transmembrane</keyword>
<gene>
    <name evidence="3" type="ORF">T235_15175</name>
    <name evidence="2" type="ORF">T235_15240</name>
</gene>
<proteinExistence type="predicted"/>
<keyword evidence="1" id="KW-0472">Membrane</keyword>
<evidence type="ECO:0000313" key="2">
    <source>
        <dbReference type="EMBL" id="ETK11458.1"/>
    </source>
</evidence>
<protein>
    <submittedName>
        <fullName evidence="3">Uncharacterized protein</fullName>
    </submittedName>
</protein>
<name>W2CY67_9BACT</name>
<evidence type="ECO:0000256" key="1">
    <source>
        <dbReference type="SAM" id="Phobius"/>
    </source>
</evidence>
<dbReference type="EMBL" id="AYYF01001550">
    <property type="protein sequence ID" value="ETK11458.1"/>
    <property type="molecule type" value="Genomic_DNA"/>
</dbReference>
<dbReference type="EMBL" id="AYYF01001549">
    <property type="protein sequence ID" value="ETK11471.1"/>
    <property type="molecule type" value="Genomic_DNA"/>
</dbReference>
<keyword evidence="1" id="KW-1133">Transmembrane helix</keyword>
<sequence>MFLGALRMTSVGMWLRFGCLGVLLSCSPTEECEPAVALVLYAAWAVMIGLIWWRDRERMRRIADHLGED</sequence>
<feature type="transmembrane region" description="Helical" evidence="1">
    <location>
        <begin position="35"/>
        <end position="53"/>
    </location>
</feature>
<evidence type="ECO:0000313" key="3">
    <source>
        <dbReference type="EMBL" id="ETK11471.1"/>
    </source>
</evidence>
<reference evidence="3 4" key="1">
    <citation type="submission" date="2013-11" db="EMBL/GenBank/DDBJ databases">
        <title>Single cell genomics of uncultured Tannerella BU063 (oral taxon 286).</title>
        <authorList>
            <person name="Beall C.J."/>
            <person name="Campbell A.G."/>
            <person name="Griffen A.L."/>
            <person name="Podar M."/>
            <person name="Leys E.J."/>
        </authorList>
    </citation>
    <scope>NUCLEOTIDE SEQUENCE [LARGE SCALE GENOMIC DNA]</scope>
    <source>
        <strain evidence="3">Cell 8/11</strain>
    </source>
</reference>
<evidence type="ECO:0000313" key="4">
    <source>
        <dbReference type="Proteomes" id="UP000034980"/>
    </source>
</evidence>
<comment type="caution">
    <text evidence="3">The sequence shown here is derived from an EMBL/GenBank/DDBJ whole genome shotgun (WGS) entry which is preliminary data.</text>
</comment>
<accession>W2CY67</accession>
<organism evidence="3 4">
    <name type="scientific">Tannerella sp. oral taxon BU063 isolate Cell 8/11</name>
    <dbReference type="NCBI Taxonomy" id="1411915"/>
    <lineage>
        <taxon>Bacteria</taxon>
        <taxon>Pseudomonadati</taxon>
        <taxon>Bacteroidota</taxon>
        <taxon>Bacteroidia</taxon>
        <taxon>Bacteroidales</taxon>
        <taxon>Tannerellaceae</taxon>
        <taxon>Tannerella</taxon>
    </lineage>
</organism>
<dbReference type="AlphaFoldDB" id="W2CY67"/>
<dbReference type="Proteomes" id="UP000034980">
    <property type="component" value="Unassembled WGS sequence"/>
</dbReference>